<evidence type="ECO:0000313" key="1">
    <source>
        <dbReference type="EMBL" id="CAG9321852.1"/>
    </source>
</evidence>
<evidence type="ECO:0000313" key="2">
    <source>
        <dbReference type="Proteomes" id="UP001162131"/>
    </source>
</evidence>
<dbReference type="SUPFAM" id="SSF50965">
    <property type="entry name" value="Galactose oxidase, central domain"/>
    <property type="match status" value="1"/>
</dbReference>
<evidence type="ECO:0008006" key="3">
    <source>
        <dbReference type="Google" id="ProtNLM"/>
    </source>
</evidence>
<gene>
    <name evidence="1" type="ORF">BSTOLATCC_MIC29758</name>
</gene>
<proteinExistence type="predicted"/>
<dbReference type="Proteomes" id="UP001162131">
    <property type="component" value="Unassembled WGS sequence"/>
</dbReference>
<comment type="caution">
    <text evidence="1">The sequence shown here is derived from an EMBL/GenBank/DDBJ whole genome shotgun (WGS) entry which is preliminary data.</text>
</comment>
<name>A0AAU9JM01_9CILI</name>
<dbReference type="EMBL" id="CAJZBQ010000029">
    <property type="protein sequence ID" value="CAG9321852.1"/>
    <property type="molecule type" value="Genomic_DNA"/>
</dbReference>
<accession>A0AAU9JM01</accession>
<dbReference type="AlphaFoldDB" id="A0AAU9JM01"/>
<keyword evidence="2" id="KW-1185">Reference proteome</keyword>
<sequence length="279" mass="32672">MKIPENFLRKSQEEEIETQKFFLLIENSCNLIEINLLTSETKVTDLSIPTAGNYVFDGRICVCLLPENVLFCYGGTKVWGELIGITYLINEKLEIQMLPSGLPALGCIASYYQNFVYVFGTAFARKFNLNEQKWEKLVPIPDFYRLCSCITFNDFILVSEYDSQKIFVLDLLIFSYSWVSTIMLELKRSKIFFKRENLAYLIDFSGIILQSGLDNPFDWNTIGICESSNYSTYGCKVFYRNSWYFPLGPNIMKFNLNKNRNWKQVINSTKVWRRIDEFY</sequence>
<reference evidence="1" key="1">
    <citation type="submission" date="2021-09" db="EMBL/GenBank/DDBJ databases">
        <authorList>
            <consortium name="AG Swart"/>
            <person name="Singh M."/>
            <person name="Singh A."/>
            <person name="Seah K."/>
            <person name="Emmerich C."/>
        </authorList>
    </citation>
    <scope>NUCLEOTIDE SEQUENCE</scope>
    <source>
        <strain evidence="1">ATCC30299</strain>
    </source>
</reference>
<organism evidence="1 2">
    <name type="scientific">Blepharisma stoltei</name>
    <dbReference type="NCBI Taxonomy" id="1481888"/>
    <lineage>
        <taxon>Eukaryota</taxon>
        <taxon>Sar</taxon>
        <taxon>Alveolata</taxon>
        <taxon>Ciliophora</taxon>
        <taxon>Postciliodesmatophora</taxon>
        <taxon>Heterotrichea</taxon>
        <taxon>Heterotrichida</taxon>
        <taxon>Blepharismidae</taxon>
        <taxon>Blepharisma</taxon>
    </lineage>
</organism>
<dbReference type="InterPro" id="IPR011043">
    <property type="entry name" value="Gal_Oxase/kelch_b-propeller"/>
</dbReference>
<protein>
    <recommendedName>
        <fullName evidence="3">F-box/kelch-repeat protein</fullName>
    </recommendedName>
</protein>